<organism evidence="2 3">
    <name type="scientific">Lutispora thermophila DSM 19022</name>
    <dbReference type="NCBI Taxonomy" id="1122184"/>
    <lineage>
        <taxon>Bacteria</taxon>
        <taxon>Bacillati</taxon>
        <taxon>Bacillota</taxon>
        <taxon>Clostridia</taxon>
        <taxon>Lutisporales</taxon>
        <taxon>Lutisporaceae</taxon>
        <taxon>Lutispora</taxon>
    </lineage>
</organism>
<dbReference type="InterPro" id="IPR025324">
    <property type="entry name" value="DUF4230"/>
</dbReference>
<keyword evidence="1" id="KW-0472">Membrane</keyword>
<keyword evidence="1" id="KW-0812">Transmembrane</keyword>
<evidence type="ECO:0000313" key="3">
    <source>
        <dbReference type="Proteomes" id="UP000184442"/>
    </source>
</evidence>
<reference evidence="2 3" key="1">
    <citation type="submission" date="2016-11" db="EMBL/GenBank/DDBJ databases">
        <authorList>
            <person name="Jaros S."/>
            <person name="Januszkiewicz K."/>
            <person name="Wedrychowicz H."/>
        </authorList>
    </citation>
    <scope>NUCLEOTIDE SEQUENCE [LARGE SCALE GENOMIC DNA]</scope>
    <source>
        <strain evidence="2 3">DSM 19022</strain>
    </source>
</reference>
<proteinExistence type="predicted"/>
<sequence>MNLKNMTFAKIVIILALILAILFFAYKIVDIQRIQEPVVTIENQAIQDSTVIMERVERLWEIASNKYFYSNVLAFKDNVKIKDFQVPFTEKSFLIKYDGYLKAGINAEDMEILTNEGKTIKLKLKNSKILDHVIDEKSIYVYDEKNSIFNNLSIKDIFDQLSEEKANIESKLIEKGFLTDTNNNIKMFLEEFLRNLGYEKIEIEFED</sequence>
<keyword evidence="3" id="KW-1185">Reference proteome</keyword>
<evidence type="ECO:0000313" key="2">
    <source>
        <dbReference type="EMBL" id="SHI75854.1"/>
    </source>
</evidence>
<dbReference type="Pfam" id="PF14014">
    <property type="entry name" value="DUF4230"/>
    <property type="match status" value="1"/>
</dbReference>
<protein>
    <recommendedName>
        <fullName evidence="4">DUF4230 domain-containing protein</fullName>
    </recommendedName>
</protein>
<keyword evidence="1" id="KW-1133">Transmembrane helix</keyword>
<gene>
    <name evidence="2" type="ORF">SAMN02745176_01251</name>
</gene>
<dbReference type="AlphaFoldDB" id="A0A1M6DRH4"/>
<accession>A0A1M6DRH4</accession>
<dbReference type="OrthoDB" id="359931at2"/>
<dbReference type="Proteomes" id="UP000184442">
    <property type="component" value="Unassembled WGS sequence"/>
</dbReference>
<dbReference type="EMBL" id="FQZS01000007">
    <property type="protein sequence ID" value="SHI75854.1"/>
    <property type="molecule type" value="Genomic_DNA"/>
</dbReference>
<evidence type="ECO:0008006" key="4">
    <source>
        <dbReference type="Google" id="ProtNLM"/>
    </source>
</evidence>
<dbReference type="STRING" id="1122184.SAMN02745176_01251"/>
<evidence type="ECO:0000256" key="1">
    <source>
        <dbReference type="SAM" id="Phobius"/>
    </source>
</evidence>
<feature type="transmembrane region" description="Helical" evidence="1">
    <location>
        <begin position="6"/>
        <end position="26"/>
    </location>
</feature>
<name>A0A1M6DRH4_9FIRM</name>
<dbReference type="RefSeq" id="WP_073025380.1">
    <property type="nucleotide sequence ID" value="NZ_FQZS01000007.1"/>
</dbReference>